<evidence type="ECO:0000256" key="1">
    <source>
        <dbReference type="ARBA" id="ARBA00000798"/>
    </source>
</evidence>
<dbReference type="GO" id="GO:0016891">
    <property type="term" value="F:RNA endonuclease activity producing 5'-phosphomonoesters, hydrolytic mechanism"/>
    <property type="evidence" value="ECO:0007669"/>
    <property type="project" value="TreeGrafter"/>
</dbReference>
<dbReference type="PANTHER" id="PTHR43856:SF1">
    <property type="entry name" value="MITOCHONDRIAL CARDIOLIPIN HYDROLASE"/>
    <property type="match status" value="1"/>
</dbReference>
<feature type="domain" description="PLD phosphodiesterase" evidence="8">
    <location>
        <begin position="105"/>
        <end position="132"/>
    </location>
</feature>
<reference evidence="10 12" key="1">
    <citation type="submission" date="2017-10" db="EMBL/GenBank/DDBJ databases">
        <title>Genomics of the genus Arcobacter.</title>
        <authorList>
            <person name="Perez-Cataluna A."/>
            <person name="Figueras M.J."/>
        </authorList>
    </citation>
    <scope>NUCLEOTIDE SEQUENCE [LARGE SCALE GENOMIC DNA]</scope>
    <source>
        <strain evidence="10 12">LMG 25534</strain>
    </source>
</reference>
<keyword evidence="12" id="KW-1185">Reference proteome</keyword>
<evidence type="ECO:0000259" key="8">
    <source>
        <dbReference type="PROSITE" id="PS50035"/>
    </source>
</evidence>
<reference evidence="9 11" key="2">
    <citation type="submission" date="2018-07" db="EMBL/GenBank/DDBJ databases">
        <title>Complete genome of the Arcobacter trophiarum type strain LMG 25534.</title>
        <authorList>
            <person name="Miller W.G."/>
            <person name="Yee E."/>
        </authorList>
    </citation>
    <scope>NUCLEOTIDE SEQUENCE [LARGE SCALE GENOMIC DNA]</scope>
    <source>
        <strain evidence="9 11">LMG 25534</strain>
    </source>
</reference>
<feature type="chain" id="PRO_5042251579" description="phospholipase D" evidence="7">
    <location>
        <begin position="22"/>
        <end position="160"/>
    </location>
</feature>
<dbReference type="KEGG" id="atp:ATR_1007"/>
<dbReference type="GO" id="GO:0004630">
    <property type="term" value="F:phospholipase D activity"/>
    <property type="evidence" value="ECO:0007669"/>
    <property type="project" value="UniProtKB-EC"/>
</dbReference>
<comment type="catalytic activity">
    <reaction evidence="1">
        <text>a 1,2-diacyl-sn-glycero-3-phosphocholine + H2O = a 1,2-diacyl-sn-glycero-3-phosphate + choline + H(+)</text>
        <dbReference type="Rhea" id="RHEA:14445"/>
        <dbReference type="ChEBI" id="CHEBI:15354"/>
        <dbReference type="ChEBI" id="CHEBI:15377"/>
        <dbReference type="ChEBI" id="CHEBI:15378"/>
        <dbReference type="ChEBI" id="CHEBI:57643"/>
        <dbReference type="ChEBI" id="CHEBI:58608"/>
        <dbReference type="EC" id="3.1.4.4"/>
    </reaction>
</comment>
<evidence type="ECO:0000313" key="10">
    <source>
        <dbReference type="EMBL" id="RXJ92606.1"/>
    </source>
</evidence>
<dbReference type="Proteomes" id="UP000254504">
    <property type="component" value="Chromosome"/>
</dbReference>
<keyword evidence="4" id="KW-0378">Hydrolase</keyword>
<organism evidence="9 11">
    <name type="scientific">Aliarcobacter trophiarum LMG 25534</name>
    <dbReference type="NCBI Taxonomy" id="1032241"/>
    <lineage>
        <taxon>Bacteria</taxon>
        <taxon>Pseudomonadati</taxon>
        <taxon>Campylobacterota</taxon>
        <taxon>Epsilonproteobacteria</taxon>
        <taxon>Campylobacterales</taxon>
        <taxon>Arcobacteraceae</taxon>
        <taxon>Aliarcobacter</taxon>
    </lineage>
</organism>
<evidence type="ECO:0000256" key="3">
    <source>
        <dbReference type="ARBA" id="ARBA00012027"/>
    </source>
</evidence>
<keyword evidence="5" id="KW-0442">Lipid degradation</keyword>
<dbReference type="GO" id="GO:0006793">
    <property type="term" value="P:phosphorus metabolic process"/>
    <property type="evidence" value="ECO:0007669"/>
    <property type="project" value="UniProtKB-ARBA"/>
</dbReference>
<dbReference type="SUPFAM" id="SSF56024">
    <property type="entry name" value="Phospholipase D/nuclease"/>
    <property type="match status" value="1"/>
</dbReference>
<evidence type="ECO:0000256" key="4">
    <source>
        <dbReference type="ARBA" id="ARBA00022801"/>
    </source>
</evidence>
<evidence type="ECO:0000313" key="12">
    <source>
        <dbReference type="Proteomes" id="UP000289132"/>
    </source>
</evidence>
<accession>A0AAD0VMF7</accession>
<evidence type="ECO:0000256" key="2">
    <source>
        <dbReference type="ARBA" id="ARBA00008664"/>
    </source>
</evidence>
<name>A0AAD0VMF7_9BACT</name>
<dbReference type="Pfam" id="PF13091">
    <property type="entry name" value="PLDc_2"/>
    <property type="match status" value="1"/>
</dbReference>
<dbReference type="Proteomes" id="UP000289132">
    <property type="component" value="Unassembled WGS sequence"/>
</dbReference>
<dbReference type="EMBL" id="CP031367">
    <property type="protein sequence ID" value="AXK48871.1"/>
    <property type="molecule type" value="Genomic_DNA"/>
</dbReference>
<gene>
    <name evidence="9" type="ORF">ATR_1007</name>
    <name evidence="10" type="ORF">CRU87_02165</name>
</gene>
<keyword evidence="6" id="KW-0443">Lipid metabolism</keyword>
<dbReference type="RefSeq" id="WP_115428379.1">
    <property type="nucleotide sequence ID" value="NZ_CP031367.1"/>
</dbReference>
<feature type="signal peptide" evidence="7">
    <location>
        <begin position="1"/>
        <end position="21"/>
    </location>
</feature>
<sequence length="160" mass="18818">MKKLILLLIFIINLYSNQNFTQSQTFILPDESGYLKEKIRYEILSSRDTIFLAMYNFSYKSIAKDLIKASKNGVKITVLLDKEKVESQDEIYNMLKDAKINVILADKKMHLKMMLIDKKQAMIGSLNFTKKSFEDNYEIVYFSKDRSIINRLNEFVAKFE</sequence>
<dbReference type="PANTHER" id="PTHR43856">
    <property type="entry name" value="CARDIOLIPIN HYDROLASE"/>
    <property type="match status" value="1"/>
</dbReference>
<evidence type="ECO:0000256" key="6">
    <source>
        <dbReference type="ARBA" id="ARBA00023098"/>
    </source>
</evidence>
<keyword evidence="7" id="KW-0732">Signal</keyword>
<evidence type="ECO:0000256" key="5">
    <source>
        <dbReference type="ARBA" id="ARBA00022963"/>
    </source>
</evidence>
<evidence type="ECO:0000313" key="9">
    <source>
        <dbReference type="EMBL" id="AXK48871.1"/>
    </source>
</evidence>
<dbReference type="AlphaFoldDB" id="A0AAD0VMF7"/>
<dbReference type="Gene3D" id="3.30.870.10">
    <property type="entry name" value="Endonuclease Chain A"/>
    <property type="match status" value="1"/>
</dbReference>
<proteinExistence type="inferred from homology"/>
<protein>
    <recommendedName>
        <fullName evidence="3">phospholipase D</fullName>
        <ecNumber evidence="3">3.1.4.4</ecNumber>
    </recommendedName>
</protein>
<dbReference type="GO" id="GO:0016042">
    <property type="term" value="P:lipid catabolic process"/>
    <property type="evidence" value="ECO:0007669"/>
    <property type="project" value="UniProtKB-KW"/>
</dbReference>
<comment type="similarity">
    <text evidence="2">Belongs to the phospholipase D family.</text>
</comment>
<dbReference type="EMBL" id="PDKD01000002">
    <property type="protein sequence ID" value="RXJ92606.1"/>
    <property type="molecule type" value="Genomic_DNA"/>
</dbReference>
<dbReference type="PROSITE" id="PS50035">
    <property type="entry name" value="PLD"/>
    <property type="match status" value="1"/>
</dbReference>
<dbReference type="InterPro" id="IPR001736">
    <property type="entry name" value="PLipase_D/transphosphatidylase"/>
</dbReference>
<dbReference type="EC" id="3.1.4.4" evidence="3"/>
<evidence type="ECO:0000313" key="11">
    <source>
        <dbReference type="Proteomes" id="UP000254504"/>
    </source>
</evidence>
<dbReference type="InterPro" id="IPR051406">
    <property type="entry name" value="PLD_domain"/>
</dbReference>
<evidence type="ECO:0000256" key="7">
    <source>
        <dbReference type="SAM" id="SignalP"/>
    </source>
</evidence>
<dbReference type="InterPro" id="IPR025202">
    <property type="entry name" value="PLD-like_dom"/>
</dbReference>